<proteinExistence type="predicted"/>
<evidence type="ECO:0000259" key="2">
    <source>
        <dbReference type="SMART" id="SM00482"/>
    </source>
</evidence>
<dbReference type="PANTHER" id="PTHR10133:SF27">
    <property type="entry name" value="DNA POLYMERASE NU"/>
    <property type="match status" value="1"/>
</dbReference>
<dbReference type="Proteomes" id="UP000266723">
    <property type="component" value="Unassembled WGS sequence"/>
</dbReference>
<dbReference type="CDD" id="cd08640">
    <property type="entry name" value="DNA_pol_A_plastid_like"/>
    <property type="match status" value="1"/>
</dbReference>
<organism evidence="3 4">
    <name type="scientific">Brassica cretica</name>
    <name type="common">Mustard</name>
    <dbReference type="NCBI Taxonomy" id="69181"/>
    <lineage>
        <taxon>Eukaryota</taxon>
        <taxon>Viridiplantae</taxon>
        <taxon>Streptophyta</taxon>
        <taxon>Embryophyta</taxon>
        <taxon>Tracheophyta</taxon>
        <taxon>Spermatophyta</taxon>
        <taxon>Magnoliopsida</taxon>
        <taxon>eudicotyledons</taxon>
        <taxon>Gunneridae</taxon>
        <taxon>Pentapetalae</taxon>
        <taxon>rosids</taxon>
        <taxon>malvids</taxon>
        <taxon>Brassicales</taxon>
        <taxon>Brassicaceae</taxon>
        <taxon>Brassiceae</taxon>
        <taxon>Brassica</taxon>
    </lineage>
</organism>
<reference evidence="3 4" key="1">
    <citation type="journal article" date="2020" name="BMC Genomics">
        <title>Intraspecific diversification of the crop wild relative Brassica cretica Lam. using demographic model selection.</title>
        <authorList>
            <person name="Kioukis A."/>
            <person name="Michalopoulou V.A."/>
            <person name="Briers L."/>
            <person name="Pirintsos S."/>
            <person name="Studholme D.J."/>
            <person name="Pavlidis P."/>
            <person name="Sarris P.F."/>
        </authorList>
    </citation>
    <scope>NUCLEOTIDE SEQUENCE [LARGE SCALE GENOMIC DNA]</scope>
    <source>
        <strain evidence="4">cv. PFS-1207/04</strain>
    </source>
</reference>
<dbReference type="SUPFAM" id="SSF56672">
    <property type="entry name" value="DNA/RNA polymerases"/>
    <property type="match status" value="1"/>
</dbReference>
<dbReference type="InterPro" id="IPR043502">
    <property type="entry name" value="DNA/RNA_pol_sf"/>
</dbReference>
<dbReference type="PRINTS" id="PR00868">
    <property type="entry name" value="DNAPOLI"/>
</dbReference>
<evidence type="ECO:0000313" key="4">
    <source>
        <dbReference type="Proteomes" id="UP000266723"/>
    </source>
</evidence>
<accession>A0ABQ7ERI1</accession>
<dbReference type="Gene3D" id="3.30.70.370">
    <property type="match status" value="1"/>
</dbReference>
<feature type="domain" description="DNA-directed DNA polymerase family A palm" evidence="2">
    <location>
        <begin position="486"/>
        <end position="714"/>
    </location>
</feature>
<dbReference type="Pfam" id="PF00476">
    <property type="entry name" value="DNA_pol_A"/>
    <property type="match status" value="2"/>
</dbReference>
<evidence type="ECO:0000256" key="1">
    <source>
        <dbReference type="ARBA" id="ARBA00022705"/>
    </source>
</evidence>
<dbReference type="SMART" id="SM00482">
    <property type="entry name" value="POLAc"/>
    <property type="match status" value="1"/>
</dbReference>
<evidence type="ECO:0000313" key="3">
    <source>
        <dbReference type="EMBL" id="KAF3605957.1"/>
    </source>
</evidence>
<dbReference type="PANTHER" id="PTHR10133">
    <property type="entry name" value="DNA POLYMERASE I"/>
    <property type="match status" value="1"/>
</dbReference>
<name>A0ABQ7ERI1_BRACR</name>
<dbReference type="Gene3D" id="1.10.150.20">
    <property type="entry name" value="5' to 3' exonuclease, C-terminal subdomain"/>
    <property type="match status" value="1"/>
</dbReference>
<protein>
    <recommendedName>
        <fullName evidence="2">DNA-directed DNA polymerase family A palm domain-containing protein</fullName>
    </recommendedName>
</protein>
<sequence>MGVSLRHFSPSSFWVSRRPRASSSVLSLLVPRHRILTRKVVITNGNARYCTASASGGSHGFQHSGRQGSSSTVEFSGEWKLSVGSKTAIMVPPTVKLTGAVSAWRKEDVNQDDASGNGSNYFRSFVPKIDYGNYQTLDNQLESRGDVVTTVDRELNGFAQQKSQRGPLVALPREKIDDKNTVSISKVGKRTDLSKVRANLTKIYNKVRVVDSVSTAKEIVTKLVNQYRDLVHACDTEVSRIDVKSETPVDHGELICFSIYCGSEADFGDGKSCIWVDVLGENGKDVLADCSGEDLPYEKLFKVPNVDNVIEEGKKRATKFRNIKLHRISDNPLPTEKFTASGWPSVSGATLKALAGKVSAAYDFTEVAADDNSLEENMGGDEEFMSLPDEILETENSDTSAFGTAFDAFGGGESGKEACHAIASLCEVCSIDSLISNFILPLQGSNVSGKDGRVHCSLNINTETGRLSARRPNLQNQPALEKDRYKIRQAFIASPGNSLIVADYGQLELRILAHLARCKSMMEAFVAGGDFHSRTAMNMYPHIREAVENGQVLLEWHPQPGQEKPPVPLLKDAFASERRKAKMLNFSIAYGKTAIGLSRDWKVSVEEAQETVNLWYNDRQEVRKWQELRKKEAIQNGYVLTLLGRARKFPAYRSRAQKNHIERAAINTPVQGSAADVAMCAMLEITTNERLNELGWKLLLQVHDEVILEGPSESAELAKSIVVDCMCKPFNGKNILSVDLSVDAKCAQNWYAAK</sequence>
<dbReference type="InterPro" id="IPR002298">
    <property type="entry name" value="DNA_polymerase_A"/>
</dbReference>
<comment type="caution">
    <text evidence="3">The sequence shown here is derived from an EMBL/GenBank/DDBJ whole genome shotgun (WGS) entry which is preliminary data.</text>
</comment>
<gene>
    <name evidence="3" type="ORF">DY000_02049664</name>
</gene>
<keyword evidence="4" id="KW-1185">Reference proteome</keyword>
<dbReference type="InterPro" id="IPR001098">
    <property type="entry name" value="DNA-dir_DNA_pol_A_palm_dom"/>
</dbReference>
<dbReference type="EMBL" id="QGKV02000297">
    <property type="protein sequence ID" value="KAF3605957.1"/>
    <property type="molecule type" value="Genomic_DNA"/>
</dbReference>
<keyword evidence="1" id="KW-0235">DNA replication</keyword>